<evidence type="ECO:0000313" key="2">
    <source>
        <dbReference type="EMBL" id="PWA16842.1"/>
    </source>
</evidence>
<dbReference type="PANTHER" id="PTHR47027">
    <property type="entry name" value="REVERSE TRANSCRIPTASE DOMAIN-CONTAINING PROTEIN"/>
    <property type="match status" value="1"/>
</dbReference>
<accession>A0A315V0M5</accession>
<dbReference type="Proteomes" id="UP000250572">
    <property type="component" value="Unassembled WGS sequence"/>
</dbReference>
<name>A0A315V0M5_GAMAF</name>
<comment type="caution">
    <text evidence="2">The sequence shown here is derived from an EMBL/GenBank/DDBJ whole genome shotgun (WGS) entry which is preliminary data.</text>
</comment>
<evidence type="ECO:0000313" key="3">
    <source>
        <dbReference type="Proteomes" id="UP000250572"/>
    </source>
</evidence>
<sequence length="585" mass="65512">MPPRPQLKSNPGFVANEQWGKYNRGRSARPLRTLAGSGSMQKPHGQDKNESFSLQLKPYPSTGPSVHPSVLSPFSLLHPLSRLSLLSDRQSYPPGRFLFAGLPQQSPEASGPQRQNTHFVFCTCLGTAPLFPPCEREPQIYVYGSPDEAPSSLQRGTAAVCLFIAALQSSPTHLPGGECLEFLPQVEEFKCLRILFTNEGRREREIDRRIGEASAVKRALYRSVVVKRELSQKAKLSIYWSLYVPTLIYGHELGMVNEIADWIMTEKTRSQIQLAKMGFLCRVSGLSLRDRVRSLVIREGLRVEPLLLHVKRSQLRWLGCLLRLPFGRLPGEVFQACPTGRRPKGRPRTRWRDYVSWLAWERLGIPPEELEQVAGEREVCASLLKLLPPQPDLKWKKMDGWSTTVIKKRNSVTAAAKGPKATTLSAERNKQTKPWHSYAQQAAVLGAEGNSSQVAVNRQRLYLFNTGPNIYKRAHRHTAFTVNPLTSRDNREKGSEEGRMGVTNVTTSGVNYGGACIMLRDCFSSDRRKVHLQTLSGALLKRDDGLHCVTSRFTVGGWCDHQPLLPSSLLAWGRVCVLLLCSSTL</sequence>
<gene>
    <name evidence="2" type="ORF">CCH79_00012754</name>
</gene>
<organism evidence="2 3">
    <name type="scientific">Gambusia affinis</name>
    <name type="common">Western mosquitofish</name>
    <name type="synonym">Heterandria affinis</name>
    <dbReference type="NCBI Taxonomy" id="33528"/>
    <lineage>
        <taxon>Eukaryota</taxon>
        <taxon>Metazoa</taxon>
        <taxon>Chordata</taxon>
        <taxon>Craniata</taxon>
        <taxon>Vertebrata</taxon>
        <taxon>Euteleostomi</taxon>
        <taxon>Actinopterygii</taxon>
        <taxon>Neopterygii</taxon>
        <taxon>Teleostei</taxon>
        <taxon>Neoteleostei</taxon>
        <taxon>Acanthomorphata</taxon>
        <taxon>Ovalentaria</taxon>
        <taxon>Atherinomorphae</taxon>
        <taxon>Cyprinodontiformes</taxon>
        <taxon>Poeciliidae</taxon>
        <taxon>Poeciliinae</taxon>
        <taxon>Gambusia</taxon>
    </lineage>
</organism>
<proteinExistence type="predicted"/>
<keyword evidence="3" id="KW-1185">Reference proteome</keyword>
<reference evidence="2 3" key="1">
    <citation type="journal article" date="2018" name="G3 (Bethesda)">
        <title>A High-Quality Reference Genome for the Invasive Mosquitofish Gambusia affinis Using a Chicago Library.</title>
        <authorList>
            <person name="Hoffberg S.L."/>
            <person name="Troendle N.J."/>
            <person name="Glenn T.C."/>
            <person name="Mahmud O."/>
            <person name="Louha S."/>
            <person name="Chalopin D."/>
            <person name="Bennetzen J.L."/>
            <person name="Mauricio R."/>
        </authorList>
    </citation>
    <scope>NUCLEOTIDE SEQUENCE [LARGE SCALE GENOMIC DNA]</scope>
    <source>
        <strain evidence="2">NE01/NJP1002.9</strain>
        <tissue evidence="2">Muscle</tissue>
    </source>
</reference>
<dbReference type="PANTHER" id="PTHR47027:SF30">
    <property type="entry name" value="THAP-TYPE DOMAIN-CONTAINING PROTEIN"/>
    <property type="match status" value="1"/>
</dbReference>
<dbReference type="EMBL" id="NHOQ01002459">
    <property type="protein sequence ID" value="PWA16842.1"/>
    <property type="molecule type" value="Genomic_DNA"/>
</dbReference>
<dbReference type="AlphaFoldDB" id="A0A315V0M5"/>
<evidence type="ECO:0000256" key="1">
    <source>
        <dbReference type="SAM" id="MobiDB-lite"/>
    </source>
</evidence>
<protein>
    <submittedName>
        <fullName evidence="2">Uncharacterized protein</fullName>
    </submittedName>
</protein>
<feature type="region of interest" description="Disordered" evidence="1">
    <location>
        <begin position="1"/>
        <end position="53"/>
    </location>
</feature>